<name>A0A9X3CUV7_9FLAO</name>
<feature type="domain" description="SnoaL-like" evidence="1">
    <location>
        <begin position="11"/>
        <end position="111"/>
    </location>
</feature>
<evidence type="ECO:0000259" key="1">
    <source>
        <dbReference type="Pfam" id="PF12680"/>
    </source>
</evidence>
<sequence>MQHPNEKLIMDFYQAFQNGDPKAMNACYHKYIVFYDPAFGHIKGDRVRAMWYMLLEKSRGDLKVSFSDIQTNDHYASAKWSASYYFGPQKRKVTNKGIGTFYIQNGKILQHTDHFDLWHWSRQALGFKGFLLGWTKSMKLKVQQESSKMLSRYLQKMQSLEEDAT</sequence>
<evidence type="ECO:0000313" key="2">
    <source>
        <dbReference type="EMBL" id="MCX2837104.1"/>
    </source>
</evidence>
<accession>A0A9X3CUV7</accession>
<reference evidence="2" key="1">
    <citation type="submission" date="2022-11" db="EMBL/GenBank/DDBJ databases">
        <title>Salinimicrobium profundisediminis sp. nov., isolated from deep-sea sediment of the Mariana Trench.</title>
        <authorList>
            <person name="Fu H."/>
        </authorList>
    </citation>
    <scope>NUCLEOTIDE SEQUENCE</scope>
    <source>
        <strain evidence="2">MT39</strain>
    </source>
</reference>
<proteinExistence type="predicted"/>
<dbReference type="AlphaFoldDB" id="A0A9X3CUV7"/>
<dbReference type="InterPro" id="IPR032710">
    <property type="entry name" value="NTF2-like_dom_sf"/>
</dbReference>
<evidence type="ECO:0000313" key="3">
    <source>
        <dbReference type="Proteomes" id="UP001148482"/>
    </source>
</evidence>
<dbReference type="InterPro" id="IPR037401">
    <property type="entry name" value="SnoaL-like"/>
</dbReference>
<protein>
    <submittedName>
        <fullName evidence="2">Nuclear transport factor 2 family protein</fullName>
    </submittedName>
</protein>
<dbReference type="EMBL" id="JAPJDA010000003">
    <property type="protein sequence ID" value="MCX2837104.1"/>
    <property type="molecule type" value="Genomic_DNA"/>
</dbReference>
<organism evidence="2 3">
    <name type="scientific">Salinimicrobium profundisediminis</name>
    <dbReference type="NCBI Taxonomy" id="2994553"/>
    <lineage>
        <taxon>Bacteria</taxon>
        <taxon>Pseudomonadati</taxon>
        <taxon>Bacteroidota</taxon>
        <taxon>Flavobacteriia</taxon>
        <taxon>Flavobacteriales</taxon>
        <taxon>Flavobacteriaceae</taxon>
        <taxon>Salinimicrobium</taxon>
    </lineage>
</organism>
<dbReference type="Proteomes" id="UP001148482">
    <property type="component" value="Unassembled WGS sequence"/>
</dbReference>
<gene>
    <name evidence="2" type="ORF">OQ279_02980</name>
</gene>
<dbReference type="Gene3D" id="3.10.450.50">
    <property type="match status" value="1"/>
</dbReference>
<dbReference type="SUPFAM" id="SSF54427">
    <property type="entry name" value="NTF2-like"/>
    <property type="match status" value="1"/>
</dbReference>
<keyword evidence="3" id="KW-1185">Reference proteome</keyword>
<dbReference type="RefSeq" id="WP_266068304.1">
    <property type="nucleotide sequence ID" value="NZ_JAPJDA010000003.1"/>
</dbReference>
<comment type="caution">
    <text evidence="2">The sequence shown here is derived from an EMBL/GenBank/DDBJ whole genome shotgun (WGS) entry which is preliminary data.</text>
</comment>
<dbReference type="Pfam" id="PF12680">
    <property type="entry name" value="SnoaL_2"/>
    <property type="match status" value="1"/>
</dbReference>